<name>A0A7J6EMJ2_CANSA</name>
<evidence type="ECO:0000313" key="1">
    <source>
        <dbReference type="EMBL" id="KAF4358929.1"/>
    </source>
</evidence>
<proteinExistence type="predicted"/>
<keyword evidence="2" id="KW-1185">Reference proteome</keyword>
<evidence type="ECO:0000313" key="2">
    <source>
        <dbReference type="Proteomes" id="UP000583929"/>
    </source>
</evidence>
<accession>A0A7J6EMJ2</accession>
<dbReference type="EMBL" id="JAATIQ010000373">
    <property type="protein sequence ID" value="KAF4358929.1"/>
    <property type="molecule type" value="Genomic_DNA"/>
</dbReference>
<dbReference type="AlphaFoldDB" id="A0A7J6EMJ2"/>
<reference evidence="1 2" key="1">
    <citation type="journal article" date="2020" name="bioRxiv">
        <title>Sequence and annotation of 42 cannabis genomes reveals extensive copy number variation in cannabinoid synthesis and pathogen resistance genes.</title>
        <authorList>
            <person name="Mckernan K.J."/>
            <person name="Helbert Y."/>
            <person name="Kane L.T."/>
            <person name="Ebling H."/>
            <person name="Zhang L."/>
            <person name="Liu B."/>
            <person name="Eaton Z."/>
            <person name="Mclaughlin S."/>
            <person name="Kingan S."/>
            <person name="Baybayan P."/>
            <person name="Concepcion G."/>
            <person name="Jordan M."/>
            <person name="Riva A."/>
            <person name="Barbazuk W."/>
            <person name="Harkins T."/>
        </authorList>
    </citation>
    <scope>NUCLEOTIDE SEQUENCE [LARGE SCALE GENOMIC DNA]</scope>
    <source>
        <strain evidence="2">cv. Jamaican Lion 4</strain>
        <tissue evidence="1">Leaf</tissue>
    </source>
</reference>
<gene>
    <name evidence="1" type="ORF">G4B88_018167</name>
</gene>
<protein>
    <submittedName>
        <fullName evidence="1">Uncharacterized protein</fullName>
    </submittedName>
</protein>
<organism evidence="1 2">
    <name type="scientific">Cannabis sativa</name>
    <name type="common">Hemp</name>
    <name type="synonym">Marijuana</name>
    <dbReference type="NCBI Taxonomy" id="3483"/>
    <lineage>
        <taxon>Eukaryota</taxon>
        <taxon>Viridiplantae</taxon>
        <taxon>Streptophyta</taxon>
        <taxon>Embryophyta</taxon>
        <taxon>Tracheophyta</taxon>
        <taxon>Spermatophyta</taxon>
        <taxon>Magnoliopsida</taxon>
        <taxon>eudicotyledons</taxon>
        <taxon>Gunneridae</taxon>
        <taxon>Pentapetalae</taxon>
        <taxon>rosids</taxon>
        <taxon>fabids</taxon>
        <taxon>Rosales</taxon>
        <taxon>Cannabaceae</taxon>
        <taxon>Cannabis</taxon>
    </lineage>
</organism>
<dbReference type="Proteomes" id="UP000583929">
    <property type="component" value="Unassembled WGS sequence"/>
</dbReference>
<sequence>MKDKCLKYDCFQGILFFFDSPNLKRSRIHCLLHKTPSNSFRFLGFQAESAISMEVSGFLPRRVSCFSGVATTAVQSSNPSVRVPDHRVSGVSFGLRSTPSVLKSGFCDLGHLEYYSKATIRCGGGEKKKKKKDKKDKVKEKGYGVRTIEKKLNLLEALSISNNFNASSDMDHQVQNNLISLQMDCLPNLNS</sequence>
<comment type="caution">
    <text evidence="1">The sequence shown here is derived from an EMBL/GenBank/DDBJ whole genome shotgun (WGS) entry which is preliminary data.</text>
</comment>